<dbReference type="InterPro" id="IPR005107">
    <property type="entry name" value="CO_DH_flav_C"/>
</dbReference>
<dbReference type="Pfam" id="PF00941">
    <property type="entry name" value="FAD_binding_5"/>
    <property type="match status" value="1"/>
</dbReference>
<dbReference type="Pfam" id="PF01799">
    <property type="entry name" value="Fer2_2"/>
    <property type="match status" value="1"/>
</dbReference>
<dbReference type="InterPro" id="IPR006058">
    <property type="entry name" value="2Fe2S_fd_BS"/>
</dbReference>
<evidence type="ECO:0000256" key="4">
    <source>
        <dbReference type="ARBA" id="ARBA00022505"/>
    </source>
</evidence>
<dbReference type="InterPro" id="IPR002346">
    <property type="entry name" value="Mopterin_DH_FAD-bd"/>
</dbReference>
<keyword evidence="6" id="KW-0001">2Fe-2S</keyword>
<evidence type="ECO:0000256" key="10">
    <source>
        <dbReference type="ARBA" id="ARBA00034078"/>
    </source>
</evidence>
<reference evidence="15" key="1">
    <citation type="submission" date="2021-06" db="EMBL/GenBank/DDBJ databases">
        <authorList>
            <person name="Hodson N. C."/>
            <person name="Mongue J. A."/>
            <person name="Jaron S. K."/>
        </authorList>
    </citation>
    <scope>NUCLEOTIDE SEQUENCE</scope>
</reference>
<keyword evidence="6" id="KW-0479">Metal-binding</keyword>
<keyword evidence="16" id="KW-1185">Reference proteome</keyword>
<evidence type="ECO:0000259" key="14">
    <source>
        <dbReference type="PROSITE" id="PS51387"/>
    </source>
</evidence>
<keyword evidence="7" id="KW-0274">FAD</keyword>
<evidence type="ECO:0000313" key="16">
    <source>
        <dbReference type="Proteomes" id="UP000708208"/>
    </source>
</evidence>
<evidence type="ECO:0000313" key="15">
    <source>
        <dbReference type="EMBL" id="CAG7828318.1"/>
    </source>
</evidence>
<dbReference type="GO" id="GO:0050302">
    <property type="term" value="F:indole-3-acetaldehyde oxidase activity"/>
    <property type="evidence" value="ECO:0007669"/>
    <property type="project" value="UniProtKB-EC"/>
</dbReference>
<dbReference type="EMBL" id="CAJVCH010547099">
    <property type="protein sequence ID" value="CAG7828318.1"/>
    <property type="molecule type" value="Genomic_DNA"/>
</dbReference>
<feature type="domain" description="FAD-binding PCMH-type" evidence="14">
    <location>
        <begin position="229"/>
        <end position="414"/>
    </location>
</feature>
<keyword evidence="8" id="KW-0560">Oxidoreductase</keyword>
<comment type="cofactor">
    <cofactor evidence="10">
        <name>[2Fe-2S] cluster</name>
        <dbReference type="ChEBI" id="CHEBI:190135"/>
    </cofactor>
</comment>
<sequence length="1306" mass="144192">MFRIRRSEFTSANTSDFVSFYINGELHEVRPSDGKFGPGSKLVDYIREEAKLTGTKFMCREGGCGACLVTVKLRNVSTGRLVVKAVNSCLIPVFSCDGWRISTVESLGNRKDGYSKIQQQLVNFGGTQCGYCTPGMIMNMNSLMEEKAVVKTKDIEDLLDGNICRCTGYRPILDAFKSLAADAPEELLRQAAVHAKQPVPDCLVPSDPCSEDLLEELPEEPQLTNIWAKFASEEEWAVPTTIAGIFEAVQRFVSSGKSYRIVAGNTGTGVFKNDGPYKGFIDIINVAELGAETVDSTGVTLGANVTLTHTLQFLKRIARSQMEGFSYALPMSQHINRIANVPVRNVGTLAGNLMLKHNHQEFPSDIFLMLTTLNATLSIASSSTRTENIPMEGWLTSSMENKLIVSIHIPRWLDNSYVFRSFKISRRYQNAHPDVNAGFLFKISQDKNKTVIEKPNIVFGGITSSFVRASKTEAVLIGKSLKDVSTLQEAMKTLEDEIQPSNQLPDASPEYRKALTQSLLYKTILQIVGVDASSKNQSGSKQIKKGKTKGKQVFDMDKSMWPLNKPVAKIEAAAQCSGEAVFISDILPQHRELFGAFVLSTIAKGDIESIDASEALKLPRVHAFIQAKDVPGPNNFMVYTNPEEIFCSGKIMYAGQSIGLVLGETRAIAFEAAKLVQVKYRNVEKPTLEPVLPPDEFDENWLTCVKTFNVVKGPERKVDDKETSPAETIVQGEFKFGGQYHFHMETQVCLCVPKEDHLRVYSATQWIDLTQSAIASALAIPSNEVQIEVKRIGGAYGAKICRATHVATACAVASKITNRPVRVFLDLQTNMELIGKRSPYTIRYKVAVDAAGRITNLKASVFAEVGSVINDSDIDDAAKFIQNCYDVTGWEVTKSEVLTDKAPNTFCRAPGTSQGIAMVEHLMEHIAFQLQKDPLEIRTINFIHDGSPLLVPYSPDETTFVGENKLLKMIERMKKSADYNSRTEIVSAFNKNNRWRKRGIAVVPIRYHLDFQGYKYPVYVAIYKNDGTVVVTHGGIEMGQGINTKVAQTVAYKFSIPIEKIRITASNNIIGANADLSGASVTSELCCYAATVACQILLDRMKPVKDQMKNPTWEQLIATCGKVGIDLTASHMYSSADPVKTYDIWGLTVSEVEIDCLTGEYRILRVDLTEDAGRSLNPEVDIGQIEGAFVMAIGWWTTENLVHDSVSGKLLTNGTWEYKPPTAADIPTDFRVTLLRKSPNPFGVLRSKATGEPPLCMGISVLFALRHAIYAARRDAGVTDYVSIDGPLTQEKILINCLTNPQKFDI</sequence>
<dbReference type="InterPro" id="IPR008274">
    <property type="entry name" value="AldOxase/xan_DH_MoCoBD1"/>
</dbReference>
<evidence type="ECO:0000256" key="6">
    <source>
        <dbReference type="ARBA" id="ARBA00022714"/>
    </source>
</evidence>
<organism evidence="15 16">
    <name type="scientific">Allacma fusca</name>
    <dbReference type="NCBI Taxonomy" id="39272"/>
    <lineage>
        <taxon>Eukaryota</taxon>
        <taxon>Metazoa</taxon>
        <taxon>Ecdysozoa</taxon>
        <taxon>Arthropoda</taxon>
        <taxon>Hexapoda</taxon>
        <taxon>Collembola</taxon>
        <taxon>Symphypleona</taxon>
        <taxon>Sminthuridae</taxon>
        <taxon>Allacma</taxon>
    </lineage>
</organism>
<keyword evidence="5" id="KW-0285">Flavoprotein</keyword>
<dbReference type="Proteomes" id="UP000708208">
    <property type="component" value="Unassembled WGS sequence"/>
</dbReference>
<dbReference type="Pfam" id="PF01315">
    <property type="entry name" value="Ald_Xan_dh_C"/>
    <property type="match status" value="1"/>
</dbReference>
<proteinExistence type="inferred from homology"/>
<dbReference type="OrthoDB" id="8300278at2759"/>
<evidence type="ECO:0000256" key="9">
    <source>
        <dbReference type="ARBA" id="ARBA00023014"/>
    </source>
</evidence>
<evidence type="ECO:0000256" key="3">
    <source>
        <dbReference type="ARBA" id="ARBA00006849"/>
    </source>
</evidence>
<dbReference type="InterPro" id="IPR046867">
    <property type="entry name" value="AldOxase/xan_DH_MoCoBD2"/>
</dbReference>
<dbReference type="Pfam" id="PF20256">
    <property type="entry name" value="MoCoBD_2"/>
    <property type="match status" value="1"/>
</dbReference>
<evidence type="ECO:0000256" key="11">
    <source>
        <dbReference type="ARBA" id="ARBA00052415"/>
    </source>
</evidence>
<evidence type="ECO:0000256" key="5">
    <source>
        <dbReference type="ARBA" id="ARBA00022630"/>
    </source>
</evidence>
<evidence type="ECO:0000256" key="8">
    <source>
        <dbReference type="ARBA" id="ARBA00023002"/>
    </source>
</evidence>
<dbReference type="PROSITE" id="PS00197">
    <property type="entry name" value="2FE2S_FER_1"/>
    <property type="match status" value="1"/>
</dbReference>
<dbReference type="InterPro" id="IPR001041">
    <property type="entry name" value="2Fe-2S_ferredoxin-type"/>
</dbReference>
<keyword evidence="9" id="KW-0411">Iron-sulfur</keyword>
<name>A0A8J2LA72_9HEXA</name>
<feature type="domain" description="2Fe-2S ferredoxin-type" evidence="13">
    <location>
        <begin position="16"/>
        <end position="107"/>
    </location>
</feature>
<comment type="cofactor">
    <cofactor evidence="1">
        <name>Mo-molybdopterin</name>
        <dbReference type="ChEBI" id="CHEBI:71302"/>
    </cofactor>
</comment>
<dbReference type="PROSITE" id="PS51387">
    <property type="entry name" value="FAD_PCMH"/>
    <property type="match status" value="1"/>
</dbReference>
<dbReference type="GO" id="GO:0051537">
    <property type="term" value="F:2 iron, 2 sulfur cluster binding"/>
    <property type="evidence" value="ECO:0007669"/>
    <property type="project" value="UniProtKB-KW"/>
</dbReference>
<keyword evidence="4" id="KW-0500">Molybdenum</keyword>
<dbReference type="Pfam" id="PF00111">
    <property type="entry name" value="Fer2"/>
    <property type="match status" value="1"/>
</dbReference>
<evidence type="ECO:0000256" key="2">
    <source>
        <dbReference type="ARBA" id="ARBA00001974"/>
    </source>
</evidence>
<dbReference type="Pfam" id="PF02738">
    <property type="entry name" value="MoCoBD_1"/>
    <property type="match status" value="1"/>
</dbReference>
<comment type="similarity">
    <text evidence="3">Belongs to the xanthine dehydrogenase family.</text>
</comment>
<dbReference type="Pfam" id="PF03450">
    <property type="entry name" value="CO_deh_flav_C"/>
    <property type="match status" value="1"/>
</dbReference>
<dbReference type="GO" id="GO:0071949">
    <property type="term" value="F:FAD binding"/>
    <property type="evidence" value="ECO:0007669"/>
    <property type="project" value="InterPro"/>
</dbReference>
<dbReference type="PIRSF" id="PIRSF000127">
    <property type="entry name" value="Xanthine_DH"/>
    <property type="match status" value="1"/>
</dbReference>
<dbReference type="CDD" id="cd00207">
    <property type="entry name" value="fer2"/>
    <property type="match status" value="1"/>
</dbReference>
<dbReference type="FunFam" id="3.30.365.10:FF:000008">
    <property type="entry name" value="Aldehyde oxidase1"/>
    <property type="match status" value="1"/>
</dbReference>
<dbReference type="FunFam" id="3.30.465.10:FF:000013">
    <property type="entry name" value="Aldehyde oxidase"/>
    <property type="match status" value="1"/>
</dbReference>
<dbReference type="FunFam" id="3.30.365.10:FF:000001">
    <property type="entry name" value="Xanthine dehydrogenase oxidase"/>
    <property type="match status" value="1"/>
</dbReference>
<comment type="cofactor">
    <cofactor evidence="2">
        <name>FAD</name>
        <dbReference type="ChEBI" id="CHEBI:57692"/>
    </cofactor>
</comment>
<evidence type="ECO:0000256" key="12">
    <source>
        <dbReference type="ARBA" id="ARBA00072265"/>
    </source>
</evidence>
<dbReference type="SMART" id="SM01008">
    <property type="entry name" value="Ald_Xan_dh_C"/>
    <property type="match status" value="1"/>
</dbReference>
<dbReference type="PROSITE" id="PS51085">
    <property type="entry name" value="2FE2S_FER_2"/>
    <property type="match status" value="1"/>
</dbReference>
<evidence type="ECO:0000259" key="13">
    <source>
        <dbReference type="PROSITE" id="PS51085"/>
    </source>
</evidence>
<evidence type="ECO:0000256" key="1">
    <source>
        <dbReference type="ARBA" id="ARBA00001924"/>
    </source>
</evidence>
<dbReference type="InterPro" id="IPR016208">
    <property type="entry name" value="Ald_Oxase/xanthine_DH-like"/>
</dbReference>
<accession>A0A8J2LA72</accession>
<keyword evidence="6" id="KW-0408">Iron</keyword>
<dbReference type="InterPro" id="IPR000674">
    <property type="entry name" value="Ald_Oxase/Xan_DH_a/b"/>
</dbReference>
<protein>
    <recommendedName>
        <fullName evidence="12">Indole-3-acetaldehyde oxidase</fullName>
    </recommendedName>
</protein>
<dbReference type="PANTHER" id="PTHR11908:SF132">
    <property type="entry name" value="ALDEHYDE OXIDASE 1-RELATED"/>
    <property type="match status" value="1"/>
</dbReference>
<comment type="catalytic activity">
    <reaction evidence="11">
        <text>indole-3-acetaldehyde + O2 + H2O = (indol-3-yl)acetate + H2O2 + H(+)</text>
        <dbReference type="Rhea" id="RHEA:16277"/>
        <dbReference type="ChEBI" id="CHEBI:15377"/>
        <dbReference type="ChEBI" id="CHEBI:15378"/>
        <dbReference type="ChEBI" id="CHEBI:15379"/>
        <dbReference type="ChEBI" id="CHEBI:16240"/>
        <dbReference type="ChEBI" id="CHEBI:18086"/>
        <dbReference type="ChEBI" id="CHEBI:30854"/>
        <dbReference type="EC" id="1.2.3.7"/>
    </reaction>
</comment>
<dbReference type="InterPro" id="IPR016166">
    <property type="entry name" value="FAD-bd_PCMH"/>
</dbReference>
<dbReference type="GO" id="GO:0005506">
    <property type="term" value="F:iron ion binding"/>
    <property type="evidence" value="ECO:0007669"/>
    <property type="project" value="InterPro"/>
</dbReference>
<dbReference type="FunFam" id="3.30.390.50:FF:000003">
    <property type="entry name" value="Aldehyde oxidase1"/>
    <property type="match status" value="1"/>
</dbReference>
<dbReference type="SMART" id="SM01092">
    <property type="entry name" value="CO_deh_flav_C"/>
    <property type="match status" value="1"/>
</dbReference>
<dbReference type="InterPro" id="IPR002888">
    <property type="entry name" value="2Fe-2S-bd"/>
</dbReference>
<gene>
    <name evidence="15" type="ORF">AFUS01_LOCUS38255</name>
</gene>
<comment type="caution">
    <text evidence="15">The sequence shown here is derived from an EMBL/GenBank/DDBJ whole genome shotgun (WGS) entry which is preliminary data.</text>
</comment>
<dbReference type="PANTHER" id="PTHR11908">
    <property type="entry name" value="XANTHINE DEHYDROGENASE"/>
    <property type="match status" value="1"/>
</dbReference>
<evidence type="ECO:0000256" key="7">
    <source>
        <dbReference type="ARBA" id="ARBA00022827"/>
    </source>
</evidence>